<name>A0A1W1HFN6_9BACT</name>
<evidence type="ECO:0000313" key="2">
    <source>
        <dbReference type="Proteomes" id="UP000191931"/>
    </source>
</evidence>
<protein>
    <submittedName>
        <fullName evidence="1">Uncharacterized protein</fullName>
    </submittedName>
</protein>
<dbReference type="RefSeq" id="WP_080810107.1">
    <property type="nucleotide sequence ID" value="NZ_LT828589.1"/>
</dbReference>
<dbReference type="AlphaFoldDB" id="A0A1W1HFN6"/>
<keyword evidence="2" id="KW-1185">Reference proteome</keyword>
<reference evidence="1 2" key="1">
    <citation type="submission" date="2017-03" db="EMBL/GenBank/DDBJ databases">
        <authorList>
            <person name="Afonso C.L."/>
            <person name="Miller P.J."/>
            <person name="Scott M.A."/>
            <person name="Spackman E."/>
            <person name="Goraichik I."/>
            <person name="Dimitrov K.M."/>
            <person name="Suarez D.L."/>
            <person name="Swayne D.E."/>
        </authorList>
    </citation>
    <scope>NUCLEOTIDE SEQUENCE [LARGE SCALE GENOMIC DNA]</scope>
    <source>
        <strain evidence="1">PRJEB14757</strain>
    </source>
</reference>
<accession>A0A1W1HFN6</accession>
<organism evidence="1 2">
    <name type="scientific">Desulfamplus magnetovallimortis</name>
    <dbReference type="NCBI Taxonomy" id="1246637"/>
    <lineage>
        <taxon>Bacteria</taxon>
        <taxon>Pseudomonadati</taxon>
        <taxon>Thermodesulfobacteriota</taxon>
        <taxon>Desulfobacteria</taxon>
        <taxon>Desulfobacterales</taxon>
        <taxon>Desulfobacteraceae</taxon>
        <taxon>Desulfamplus</taxon>
    </lineage>
</organism>
<dbReference type="OrthoDB" id="9679945at2"/>
<gene>
    <name evidence="1" type="ORF">MTBBW1_2880002</name>
</gene>
<evidence type="ECO:0000313" key="1">
    <source>
        <dbReference type="EMBL" id="SLM31218.1"/>
    </source>
</evidence>
<sequence>MSNYEIIIKIDIQQTSTPTSNGLIKSDDGSFRIVLPQEAAQSIDTCEKALLTANYPALREALSNHLSAISKEEVEKPEMYRMGTLKKTRPPTM</sequence>
<dbReference type="EMBL" id="FWEV01000210">
    <property type="protein sequence ID" value="SLM31218.1"/>
    <property type="molecule type" value="Genomic_DNA"/>
</dbReference>
<dbReference type="Proteomes" id="UP000191931">
    <property type="component" value="Unassembled WGS sequence"/>
</dbReference>
<proteinExistence type="predicted"/>